<comment type="caution">
    <text evidence="1">The sequence shown here is derived from an EMBL/GenBank/DDBJ whole genome shotgun (WGS) entry which is preliminary data.</text>
</comment>
<gene>
    <name evidence="1" type="primary">pi238</name>
    <name evidence="1" type="ORF">Ctaglu_49200</name>
</gene>
<dbReference type="EMBL" id="BHYK01000103">
    <property type="protein sequence ID" value="GCD13297.1"/>
    <property type="molecule type" value="Genomic_DNA"/>
</dbReference>
<keyword evidence="2" id="KW-1185">Reference proteome</keyword>
<accession>A0A401UUR7</accession>
<dbReference type="Proteomes" id="UP000287872">
    <property type="component" value="Unassembled WGS sequence"/>
</dbReference>
<organism evidence="1 2">
    <name type="scientific">Clostridium tagluense</name>
    <dbReference type="NCBI Taxonomy" id="360422"/>
    <lineage>
        <taxon>Bacteria</taxon>
        <taxon>Bacillati</taxon>
        <taxon>Bacillota</taxon>
        <taxon>Clostridia</taxon>
        <taxon>Eubacteriales</taxon>
        <taxon>Clostridiaceae</taxon>
        <taxon>Clostridium</taxon>
    </lineage>
</organism>
<proteinExistence type="predicted"/>
<reference evidence="1 2" key="1">
    <citation type="submission" date="2018-11" db="EMBL/GenBank/DDBJ databases">
        <title>Genome sequencing and assembly of Clostridium tagluense strain A121.</title>
        <authorList>
            <person name="Murakami T."/>
            <person name="Segawa T."/>
            <person name="Shcherbakova V.A."/>
            <person name="Mori H."/>
            <person name="Yoshimura Y."/>
        </authorList>
    </citation>
    <scope>NUCLEOTIDE SEQUENCE [LARGE SCALE GENOMIC DNA]</scope>
    <source>
        <strain evidence="1 2">A121</strain>
    </source>
</reference>
<dbReference type="RefSeq" id="WP_125006705.1">
    <property type="nucleotide sequence ID" value="NZ_BHYK01000103.1"/>
</dbReference>
<protein>
    <submittedName>
        <fullName evidence="1">Uncharacterized protein</fullName>
    </submittedName>
</protein>
<dbReference type="OrthoDB" id="2061576at2"/>
<evidence type="ECO:0000313" key="2">
    <source>
        <dbReference type="Proteomes" id="UP000287872"/>
    </source>
</evidence>
<sequence length="104" mass="12239">MLDIKTWLETIGLKVAEERFIKPPPLPYIIFTDKPDVSGADDRNCIADRSISVELYSSKVNKVSEKAIEDLLNEKAINYKKDRMWIDTEMWFETTYDFNLIEKF</sequence>
<evidence type="ECO:0000313" key="1">
    <source>
        <dbReference type="EMBL" id="GCD13297.1"/>
    </source>
</evidence>
<name>A0A401UUR7_9CLOT</name>
<dbReference type="AlphaFoldDB" id="A0A401UUR7"/>